<protein>
    <submittedName>
        <fullName evidence="1">Uncharacterized protein</fullName>
    </submittedName>
</protein>
<reference evidence="1" key="1">
    <citation type="journal article" date="2011" name="J. Bacteriol.">
        <title>Genome Sequence of an Erwinia amylovora Strain with Pathogenicity Restricted to Rubus Plants.</title>
        <authorList>
            <person name="Powney R."/>
            <person name="Smits T.H."/>
            <person name="Sawbridge T."/>
            <person name="Frey B."/>
            <person name="Blom J."/>
            <person name="Frey J.E."/>
            <person name="Plummer K.M."/>
            <person name="Beer S.V."/>
            <person name="Luck J."/>
            <person name="Duffy B."/>
            <person name="Rodoni B."/>
        </authorList>
    </citation>
    <scope>NUCLEOTIDE SEQUENCE</scope>
    <source>
        <strain evidence="1">ATCC BAA-2158</strain>
    </source>
</reference>
<organism evidence="1">
    <name type="scientific">Erwinia amylovora ATCC BAA-2158</name>
    <dbReference type="NCBI Taxonomy" id="889211"/>
    <lineage>
        <taxon>Bacteria</taxon>
        <taxon>Pseudomonadati</taxon>
        <taxon>Pseudomonadota</taxon>
        <taxon>Gammaproteobacteria</taxon>
        <taxon>Enterobacterales</taxon>
        <taxon>Erwiniaceae</taxon>
        <taxon>Erwinia</taxon>
    </lineage>
</organism>
<gene>
    <name evidence="1" type="ORF">EAIL5_0696</name>
</gene>
<dbReference type="EMBL" id="FR719186">
    <property type="protein sequence ID" value="CBX79516.1"/>
    <property type="molecule type" value="Genomic_DNA"/>
</dbReference>
<accession>E5B215</accession>
<name>E5B215_ERWAM</name>
<evidence type="ECO:0000313" key="1">
    <source>
        <dbReference type="EMBL" id="CBX79516.1"/>
    </source>
</evidence>
<sequence>MMALLSHSGTREKNICFISLYSSMIWHNPLC</sequence>
<proteinExistence type="predicted"/>
<dbReference type="AlphaFoldDB" id="E5B215"/>